<proteinExistence type="predicted"/>
<feature type="compositionally biased region" description="Polar residues" evidence="2">
    <location>
        <begin position="254"/>
        <end position="265"/>
    </location>
</feature>
<accession>A0ABQ7GJR3</accession>
<evidence type="ECO:0000256" key="1">
    <source>
        <dbReference type="ARBA" id="ARBA00004790"/>
    </source>
</evidence>
<feature type="region of interest" description="Disordered" evidence="2">
    <location>
        <begin position="210"/>
        <end position="280"/>
    </location>
</feature>
<dbReference type="Proteomes" id="UP000815325">
    <property type="component" value="Unassembled WGS sequence"/>
</dbReference>
<gene>
    <name evidence="3" type="ORF">DUNSADRAFT_8376</name>
</gene>
<feature type="compositionally biased region" description="Polar residues" evidence="2">
    <location>
        <begin position="577"/>
        <end position="588"/>
    </location>
</feature>
<sequence>MEWATNERAVHLPRLIHLFNQYCTNTAQPATQKMMLDLLRSPTVAALLDLREQDWSSVLVNDLYKAGMHKMYATYLSNVSADFALQVRRSPVTLACMARQRPRLFKALQDRVSALQSVQPYSPEVQHAMSRYADGFTCSQEMLERASKQGVAPVSWQAGHLPSGNYADVCIASGPIEAASHAETTVLQLVQAAIIRYQVEELREQQGLTRYGTQECSSTGAAGSSGGHMEEHNSKLPLTEGPSATTPDARDPSQHPSATSCSNGAGPSRGESGRGPDEECERGWWLDRTELLANSLAHLARVVDGLNSKDHGFELALFAGRRSSDRLFLVLQTLVFARLVKGYIGTSSLFVASLLDKAWDQVGLPLSERKMQLGRLLGTHAHEQSMLVQQLLAEFDNQAGEVSRRRGSGPVNVTALVAHLMHLAANGGLAGATALSDTFGSAGFVATASAADVPPAFIKIMEDAHGERVPDGAKCFDLFRVWRVDSGDYVAIASHILEAWKERCAQLAAAGLPTLPAPQFIHSNLRDVEQILKLADLPPHLKPKTLAFGSLADGFLPFPKPPHALPVAGDQEDLQQSHRQQPQQNTHPSAAASVGIGLGSIVMKAVQGFVCGERSAQASALKLGDDPSEAKLIVDPRIEPAERPVLVEAARLMARVDKADIDGAALSQVLSNAFEAGTTRFKENFGDVSKKPHQGDCMATARRQAGSF</sequence>
<evidence type="ECO:0000313" key="4">
    <source>
        <dbReference type="Proteomes" id="UP000815325"/>
    </source>
</evidence>
<protein>
    <submittedName>
        <fullName evidence="3">Uncharacterized protein</fullName>
    </submittedName>
</protein>
<reference evidence="3" key="1">
    <citation type="submission" date="2017-08" db="EMBL/GenBank/DDBJ databases">
        <authorList>
            <person name="Polle J.E."/>
            <person name="Barry K."/>
            <person name="Cushman J."/>
            <person name="Schmutz J."/>
            <person name="Tran D."/>
            <person name="Hathwaick L.T."/>
            <person name="Yim W.C."/>
            <person name="Jenkins J."/>
            <person name="Mckie-Krisberg Z.M."/>
            <person name="Prochnik S."/>
            <person name="Lindquist E."/>
            <person name="Dockter R.B."/>
            <person name="Adam C."/>
            <person name="Molina H."/>
            <person name="Bunkerborg J."/>
            <person name="Jin E."/>
            <person name="Buchheim M."/>
            <person name="Magnuson J."/>
        </authorList>
    </citation>
    <scope>NUCLEOTIDE SEQUENCE</scope>
    <source>
        <strain evidence="3">CCAP 19/18</strain>
    </source>
</reference>
<feature type="region of interest" description="Disordered" evidence="2">
    <location>
        <begin position="566"/>
        <end position="591"/>
    </location>
</feature>
<name>A0ABQ7GJR3_DUNSA</name>
<comment type="caution">
    <text evidence="3">The sequence shown here is derived from an EMBL/GenBank/DDBJ whole genome shotgun (WGS) entry which is preliminary data.</text>
</comment>
<evidence type="ECO:0000256" key="2">
    <source>
        <dbReference type="SAM" id="MobiDB-lite"/>
    </source>
</evidence>
<feature type="compositionally biased region" description="Basic and acidic residues" evidence="2">
    <location>
        <begin position="271"/>
        <end position="280"/>
    </location>
</feature>
<keyword evidence="4" id="KW-1185">Reference proteome</keyword>
<organism evidence="3 4">
    <name type="scientific">Dunaliella salina</name>
    <name type="common">Green alga</name>
    <name type="synonym">Protococcus salinus</name>
    <dbReference type="NCBI Taxonomy" id="3046"/>
    <lineage>
        <taxon>Eukaryota</taxon>
        <taxon>Viridiplantae</taxon>
        <taxon>Chlorophyta</taxon>
        <taxon>core chlorophytes</taxon>
        <taxon>Chlorophyceae</taxon>
        <taxon>CS clade</taxon>
        <taxon>Chlamydomonadales</taxon>
        <taxon>Dunaliellaceae</taxon>
        <taxon>Dunaliella</taxon>
    </lineage>
</organism>
<comment type="pathway">
    <text evidence="1">Cofactor biosynthesis; NAD(+) biosynthesis.</text>
</comment>
<evidence type="ECO:0000313" key="3">
    <source>
        <dbReference type="EMBL" id="KAF5834836.1"/>
    </source>
</evidence>
<dbReference type="EMBL" id="MU069736">
    <property type="protein sequence ID" value="KAF5834836.1"/>
    <property type="molecule type" value="Genomic_DNA"/>
</dbReference>
<dbReference type="Gene3D" id="3.20.140.10">
    <property type="entry name" value="nicotinate phosphoribosyltransferase"/>
    <property type="match status" value="2"/>
</dbReference>
<dbReference type="SUPFAM" id="SSF51690">
    <property type="entry name" value="Nicotinate/Quinolinate PRTase C-terminal domain-like"/>
    <property type="match status" value="1"/>
</dbReference>
<dbReference type="InterPro" id="IPR036068">
    <property type="entry name" value="Nicotinate_pribotase-like_C"/>
</dbReference>